<evidence type="ECO:0000313" key="4">
    <source>
        <dbReference type="EMBL" id="KAE9989173.1"/>
    </source>
</evidence>
<organism evidence="4 5">
    <name type="scientific">Venturia inaequalis</name>
    <name type="common">Apple scab fungus</name>
    <dbReference type="NCBI Taxonomy" id="5025"/>
    <lineage>
        <taxon>Eukaryota</taxon>
        <taxon>Fungi</taxon>
        <taxon>Dikarya</taxon>
        <taxon>Ascomycota</taxon>
        <taxon>Pezizomycotina</taxon>
        <taxon>Dothideomycetes</taxon>
        <taxon>Pleosporomycetidae</taxon>
        <taxon>Venturiales</taxon>
        <taxon>Venturiaceae</taxon>
        <taxon>Venturia</taxon>
    </lineage>
</organism>
<dbReference type="InterPro" id="IPR013785">
    <property type="entry name" value="Aldolase_TIM"/>
</dbReference>
<proteinExistence type="predicted"/>
<evidence type="ECO:0000256" key="1">
    <source>
        <dbReference type="ARBA" id="ARBA00001255"/>
    </source>
</evidence>
<dbReference type="Proteomes" id="UP000447873">
    <property type="component" value="Unassembled WGS sequence"/>
</dbReference>
<protein>
    <recommendedName>
        <fullName evidence="2">alpha-galactosidase</fullName>
        <ecNumber evidence="2">3.2.1.22</ecNumber>
    </recommendedName>
</protein>
<evidence type="ECO:0000259" key="3">
    <source>
        <dbReference type="Pfam" id="PF03537"/>
    </source>
</evidence>
<dbReference type="SUPFAM" id="SSF51445">
    <property type="entry name" value="(Trans)glycosidases"/>
    <property type="match status" value="1"/>
</dbReference>
<dbReference type="PANTHER" id="PTHR35273:SF2">
    <property type="entry name" value="ALPHA-GALACTOSIDASE"/>
    <property type="match status" value="1"/>
</dbReference>
<reference evidence="4 5" key="1">
    <citation type="submission" date="2018-12" db="EMBL/GenBank/DDBJ databases">
        <title>Venturia inaequalis Genome Resource.</title>
        <authorList>
            <person name="Lichtner F.J."/>
        </authorList>
    </citation>
    <scope>NUCLEOTIDE SEQUENCE [LARGE SCALE GENOMIC DNA]</scope>
    <source>
        <strain evidence="4 5">120213</strain>
    </source>
</reference>
<gene>
    <name evidence="4" type="ORF">EG328_000105</name>
</gene>
<dbReference type="Pfam" id="PF03537">
    <property type="entry name" value="Glyco_hydro_114"/>
    <property type="match status" value="1"/>
</dbReference>
<dbReference type="PANTHER" id="PTHR35273">
    <property type="entry name" value="ALPHA-1,4 POLYGALACTOSAMINIDASE, PUTATIVE (AFU_ORTHOLOGUE AFUA_3G07890)-RELATED"/>
    <property type="match status" value="1"/>
</dbReference>
<dbReference type="InterPro" id="IPR004352">
    <property type="entry name" value="GH114_TIM-barrel"/>
</dbReference>
<comment type="caution">
    <text evidence="4">The sequence shown here is derived from an EMBL/GenBank/DDBJ whole genome shotgun (WGS) entry which is preliminary data.</text>
</comment>
<dbReference type="EMBL" id="WNWS01000001">
    <property type="protein sequence ID" value="KAE9989173.1"/>
    <property type="molecule type" value="Genomic_DNA"/>
</dbReference>
<dbReference type="GO" id="GO:0004557">
    <property type="term" value="F:alpha-galactosidase activity"/>
    <property type="evidence" value="ECO:0007669"/>
    <property type="project" value="UniProtKB-EC"/>
</dbReference>
<name>A0A8H3VK67_VENIN</name>
<dbReference type="AlphaFoldDB" id="A0A8H3VK67"/>
<dbReference type="Gene3D" id="3.20.20.70">
    <property type="entry name" value="Aldolase class I"/>
    <property type="match status" value="1"/>
</dbReference>
<feature type="domain" description="Glycoside-hydrolase family GH114 TIM-barrel" evidence="3">
    <location>
        <begin position="139"/>
        <end position="318"/>
    </location>
</feature>
<evidence type="ECO:0000313" key="5">
    <source>
        <dbReference type="Proteomes" id="UP000447873"/>
    </source>
</evidence>
<dbReference type="InterPro" id="IPR017853">
    <property type="entry name" value="GH"/>
</dbReference>
<comment type="catalytic activity">
    <reaction evidence="1">
        <text>Hydrolysis of terminal, non-reducing alpha-D-galactose residues in alpha-D-galactosides, including galactose oligosaccharides, galactomannans and galactolipids.</text>
        <dbReference type="EC" id="3.2.1.22"/>
    </reaction>
</comment>
<evidence type="ECO:0000256" key="2">
    <source>
        <dbReference type="ARBA" id="ARBA00012755"/>
    </source>
</evidence>
<dbReference type="EC" id="3.2.1.22" evidence="2"/>
<sequence length="335" mass="37536">MATPELLGMPREILDRILRDSLVTGIIARKASHPAFAKPKSAVPLLRTCKILYEAGLPIFYGENVFYFSEFHELASWIGKQRVYNKGMNTDLSGAEMKLYNVVAKGMRRKSLVFEFGLDKHYAADEMHYTLLERRCRRAGSFEPDRPDSKEFRAEDLGRKMDGWPKERWVDIRSENVRRIMGGRIELAALKGFDAVDPDNVDGYDNKNGLGLTKADSIDFIHFLAAKAHSLNLSIGLKNAGDIIPAVLPVVDFSVNEQCVQYKEADQFLPFIKAGKPVLHIEYPEELKAKVMRDICARTGHARDAVGFSTVFKGMDLDGVVEFVDGSKACTPTVS</sequence>
<accession>A0A8H3VK67</accession>